<dbReference type="AlphaFoldDB" id="A0A0W8F4S6"/>
<comment type="caution">
    <text evidence="1">The sequence shown here is derived from an EMBL/GenBank/DDBJ whole genome shotgun (WGS) entry which is preliminary data.</text>
</comment>
<proteinExistence type="predicted"/>
<accession>A0A0W8F4S6</accession>
<gene>
    <name evidence="1" type="ORF">ASZ90_014733</name>
</gene>
<evidence type="ECO:0000313" key="1">
    <source>
        <dbReference type="EMBL" id="KUG15586.1"/>
    </source>
</evidence>
<name>A0A0W8F4S6_9ZZZZ</name>
<organism evidence="1">
    <name type="scientific">hydrocarbon metagenome</name>
    <dbReference type="NCBI Taxonomy" id="938273"/>
    <lineage>
        <taxon>unclassified sequences</taxon>
        <taxon>metagenomes</taxon>
        <taxon>ecological metagenomes</taxon>
    </lineage>
</organism>
<dbReference type="EMBL" id="LNQE01001547">
    <property type="protein sequence ID" value="KUG15586.1"/>
    <property type="molecule type" value="Genomic_DNA"/>
</dbReference>
<sequence length="76" mass="9028">MQKPALTERVMVSPEIKQTLFRLKRPGERLGDVIERIIRDRKRDEFIEYLDKRARDAEYVPIESDPEMALMIRDPG</sequence>
<protein>
    <submittedName>
        <fullName evidence="1">Uncharacterized protein</fullName>
    </submittedName>
</protein>
<reference evidence="1" key="1">
    <citation type="journal article" date="2015" name="Proc. Natl. Acad. Sci. U.S.A.">
        <title>Networks of energetic and metabolic interactions define dynamics in microbial communities.</title>
        <authorList>
            <person name="Embree M."/>
            <person name="Liu J.K."/>
            <person name="Al-Bassam M.M."/>
            <person name="Zengler K."/>
        </authorList>
    </citation>
    <scope>NUCLEOTIDE SEQUENCE</scope>
</reference>